<keyword evidence="2 6" id="KW-0813">Transport</keyword>
<evidence type="ECO:0000313" key="9">
    <source>
        <dbReference type="Proteomes" id="UP001501469"/>
    </source>
</evidence>
<evidence type="ECO:0000256" key="1">
    <source>
        <dbReference type="ARBA" id="ARBA00004141"/>
    </source>
</evidence>
<sequence length="270" mass="28841">MGASTLFARMAFAAHLYQALRRNWRHYVVEAAGIMAFMTVSSLAAVLFLHSDSAVARAFGPKAWVQRSGVAVAVALLITGMANSPWGKRSGALFNPAVTLGFWQLGYIATADALWYALAQFSGACVAGVSLSWLLKPWFSHPTIHYNTTVPIEGKHGWALALGAETLISAALMLVLLWALHSPTRKRWAGALAGLALALFIVVEAPLSGMSLNPARTLGAAIGAGKAHGLWLYFLGPLAGAWATAALYQRYHRRQPTGEAAPPHFPDPKA</sequence>
<dbReference type="SUPFAM" id="SSF81338">
    <property type="entry name" value="Aquaporin-like"/>
    <property type="match status" value="1"/>
</dbReference>
<keyword evidence="5 7" id="KW-0472">Membrane</keyword>
<feature type="transmembrane region" description="Helical" evidence="7">
    <location>
        <begin position="158"/>
        <end position="180"/>
    </location>
</feature>
<feature type="transmembrane region" description="Helical" evidence="7">
    <location>
        <begin position="113"/>
        <end position="135"/>
    </location>
</feature>
<dbReference type="InterPro" id="IPR023271">
    <property type="entry name" value="Aquaporin-like"/>
</dbReference>
<gene>
    <name evidence="8" type="ORF">GCM10022409_42160</name>
</gene>
<dbReference type="Proteomes" id="UP001501469">
    <property type="component" value="Unassembled WGS sequence"/>
</dbReference>
<keyword evidence="3 6" id="KW-0812">Transmembrane</keyword>
<dbReference type="InterPro" id="IPR000425">
    <property type="entry name" value="MIP"/>
</dbReference>
<dbReference type="PANTHER" id="PTHR45724">
    <property type="entry name" value="AQUAPORIN NIP2-1"/>
    <property type="match status" value="1"/>
</dbReference>
<dbReference type="Pfam" id="PF00230">
    <property type="entry name" value="MIP"/>
    <property type="match status" value="1"/>
</dbReference>
<accession>A0ABP7URM9</accession>
<evidence type="ECO:0000256" key="6">
    <source>
        <dbReference type="RuleBase" id="RU000477"/>
    </source>
</evidence>
<comment type="subcellular location">
    <subcellularLocation>
        <location evidence="1">Membrane</location>
        <topology evidence="1">Multi-pass membrane protein</topology>
    </subcellularLocation>
</comment>
<evidence type="ECO:0000256" key="4">
    <source>
        <dbReference type="ARBA" id="ARBA00022989"/>
    </source>
</evidence>
<organism evidence="8 9">
    <name type="scientific">Hymenobacter glaciei</name>
    <dbReference type="NCBI Taxonomy" id="877209"/>
    <lineage>
        <taxon>Bacteria</taxon>
        <taxon>Pseudomonadati</taxon>
        <taxon>Bacteroidota</taxon>
        <taxon>Cytophagia</taxon>
        <taxon>Cytophagales</taxon>
        <taxon>Hymenobacteraceae</taxon>
        <taxon>Hymenobacter</taxon>
    </lineage>
</organism>
<dbReference type="PANTHER" id="PTHR45724:SF13">
    <property type="entry name" value="AQUAPORIN NIP1-1-RELATED"/>
    <property type="match status" value="1"/>
</dbReference>
<dbReference type="EMBL" id="BAABDK010000032">
    <property type="protein sequence ID" value="GAA4050972.1"/>
    <property type="molecule type" value="Genomic_DNA"/>
</dbReference>
<dbReference type="PRINTS" id="PR00783">
    <property type="entry name" value="MINTRINSICP"/>
</dbReference>
<comment type="caution">
    <text evidence="8">The sequence shown here is derived from an EMBL/GenBank/DDBJ whole genome shotgun (WGS) entry which is preliminary data.</text>
</comment>
<evidence type="ECO:0000256" key="2">
    <source>
        <dbReference type="ARBA" id="ARBA00022448"/>
    </source>
</evidence>
<feature type="transmembrane region" description="Helical" evidence="7">
    <location>
        <begin position="192"/>
        <end position="210"/>
    </location>
</feature>
<evidence type="ECO:0000256" key="3">
    <source>
        <dbReference type="ARBA" id="ARBA00022692"/>
    </source>
</evidence>
<dbReference type="InterPro" id="IPR034294">
    <property type="entry name" value="Aquaporin_transptr"/>
</dbReference>
<proteinExistence type="inferred from homology"/>
<feature type="transmembrane region" description="Helical" evidence="7">
    <location>
        <begin position="69"/>
        <end position="86"/>
    </location>
</feature>
<name>A0ABP7URM9_9BACT</name>
<dbReference type="Gene3D" id="1.20.1080.10">
    <property type="entry name" value="Glycerol uptake facilitator protein"/>
    <property type="match status" value="1"/>
</dbReference>
<protein>
    <submittedName>
        <fullName evidence="8">Aquaporin</fullName>
    </submittedName>
</protein>
<feature type="transmembrane region" description="Helical" evidence="7">
    <location>
        <begin position="230"/>
        <end position="248"/>
    </location>
</feature>
<evidence type="ECO:0000313" key="8">
    <source>
        <dbReference type="EMBL" id="GAA4050972.1"/>
    </source>
</evidence>
<feature type="transmembrane region" description="Helical" evidence="7">
    <location>
        <begin position="27"/>
        <end position="49"/>
    </location>
</feature>
<evidence type="ECO:0000256" key="7">
    <source>
        <dbReference type="SAM" id="Phobius"/>
    </source>
</evidence>
<comment type="similarity">
    <text evidence="6">Belongs to the MIP/aquaporin (TC 1.A.8) family.</text>
</comment>
<keyword evidence="4 7" id="KW-1133">Transmembrane helix</keyword>
<reference evidence="9" key="1">
    <citation type="journal article" date="2019" name="Int. J. Syst. Evol. Microbiol.">
        <title>The Global Catalogue of Microorganisms (GCM) 10K type strain sequencing project: providing services to taxonomists for standard genome sequencing and annotation.</title>
        <authorList>
            <consortium name="The Broad Institute Genomics Platform"/>
            <consortium name="The Broad Institute Genome Sequencing Center for Infectious Disease"/>
            <person name="Wu L."/>
            <person name="Ma J."/>
        </authorList>
    </citation>
    <scope>NUCLEOTIDE SEQUENCE [LARGE SCALE GENOMIC DNA]</scope>
    <source>
        <strain evidence="9">JCM 17225</strain>
    </source>
</reference>
<evidence type="ECO:0000256" key="5">
    <source>
        <dbReference type="ARBA" id="ARBA00023136"/>
    </source>
</evidence>
<keyword evidence="9" id="KW-1185">Reference proteome</keyword>